<organism evidence="3 4">
    <name type="scientific">Gordonia hydrophobica</name>
    <dbReference type="NCBI Taxonomy" id="40516"/>
    <lineage>
        <taxon>Bacteria</taxon>
        <taxon>Bacillati</taxon>
        <taxon>Actinomycetota</taxon>
        <taxon>Actinomycetes</taxon>
        <taxon>Mycobacteriales</taxon>
        <taxon>Gordoniaceae</taxon>
        <taxon>Gordonia</taxon>
    </lineage>
</organism>
<dbReference type="Proteomes" id="UP001479933">
    <property type="component" value="Chromosome"/>
</dbReference>
<feature type="transmembrane region" description="Helical" evidence="2">
    <location>
        <begin position="142"/>
        <end position="159"/>
    </location>
</feature>
<keyword evidence="2" id="KW-0472">Membrane</keyword>
<name>A0ABZ2TYC3_9ACTN</name>
<evidence type="ECO:0000256" key="1">
    <source>
        <dbReference type="SAM" id="MobiDB-lite"/>
    </source>
</evidence>
<feature type="region of interest" description="Disordered" evidence="1">
    <location>
        <begin position="1"/>
        <end position="21"/>
    </location>
</feature>
<feature type="transmembrane region" description="Helical" evidence="2">
    <location>
        <begin position="67"/>
        <end position="90"/>
    </location>
</feature>
<keyword evidence="2" id="KW-0812">Transmembrane</keyword>
<feature type="transmembrane region" description="Helical" evidence="2">
    <location>
        <begin position="37"/>
        <end position="61"/>
    </location>
</feature>
<keyword evidence="4" id="KW-1185">Reference proteome</keyword>
<gene>
    <name evidence="3" type="ORF">RVF87_15220</name>
</gene>
<protein>
    <submittedName>
        <fullName evidence="3">Uncharacterized protein</fullName>
    </submittedName>
</protein>
<accession>A0ABZ2TYC3</accession>
<dbReference type="EMBL" id="CP136137">
    <property type="protein sequence ID" value="WYY06411.1"/>
    <property type="molecule type" value="Genomic_DNA"/>
</dbReference>
<feature type="transmembrane region" description="Helical" evidence="2">
    <location>
        <begin position="111"/>
        <end position="130"/>
    </location>
</feature>
<sequence>MAEKKRSRAQRGAEMAERETVRGGAFQASPEAKSTALTLRIVAAVLWLIAIAGELFAIFWVLKQDPIVLWLLIVMIVVIGAFALGGSLLWKKANRYDPASKKDTVRFFVQNQLGVIITIIAFLPLIVMIFLNKDMDGKQKGIAGGIAAVIAILVGLASADWNPPSVEQYSVETNVVQELTGENKVYFTKSGSVFHVCAEASDLKRSKQVLSGTVEEAHQQNKDRLTKKWVSEAINNCGISVQRVDQVLGDVDDVTTTLDDDQFTTGDDGSVVVGSEVGH</sequence>
<evidence type="ECO:0000313" key="3">
    <source>
        <dbReference type="EMBL" id="WYY06411.1"/>
    </source>
</evidence>
<keyword evidence="2" id="KW-1133">Transmembrane helix</keyword>
<evidence type="ECO:0000256" key="2">
    <source>
        <dbReference type="SAM" id="Phobius"/>
    </source>
</evidence>
<proteinExistence type="predicted"/>
<reference evidence="3 4" key="1">
    <citation type="journal article" date="2023" name="Virus Evol.">
        <title>Computational host range prediction-The good, the bad, and the ugly.</title>
        <authorList>
            <person name="Howell A.A."/>
            <person name="Versoza C.J."/>
            <person name="Pfeifer S.P."/>
        </authorList>
    </citation>
    <scope>NUCLEOTIDE SEQUENCE [LARGE SCALE GENOMIC DNA]</scope>
    <source>
        <strain evidence="3 4">1610/1b</strain>
    </source>
</reference>
<evidence type="ECO:0000313" key="4">
    <source>
        <dbReference type="Proteomes" id="UP001479933"/>
    </source>
</evidence>
<dbReference type="RefSeq" id="WP_066162575.1">
    <property type="nucleotide sequence ID" value="NZ_CP136137.1"/>
</dbReference>